<comment type="caution">
    <text evidence="3">The sequence shown here is derived from an EMBL/GenBank/DDBJ whole genome shotgun (WGS) entry which is preliminary data.</text>
</comment>
<dbReference type="Gene3D" id="3.40.50.360">
    <property type="match status" value="1"/>
</dbReference>
<dbReference type="InterPro" id="IPR029039">
    <property type="entry name" value="Flavoprotein-like_sf"/>
</dbReference>
<dbReference type="PROSITE" id="PS00201">
    <property type="entry name" value="FLAVODOXIN"/>
    <property type="match status" value="1"/>
</dbReference>
<dbReference type="Pfam" id="PF12641">
    <property type="entry name" value="Flavodoxin_3"/>
    <property type="match status" value="1"/>
</dbReference>
<keyword evidence="5" id="KW-1185">Reference proteome</keyword>
<evidence type="ECO:0000313" key="2">
    <source>
        <dbReference type="EMBL" id="GLG03277.1"/>
    </source>
</evidence>
<evidence type="ECO:0000259" key="1">
    <source>
        <dbReference type="Pfam" id="PF12641"/>
    </source>
</evidence>
<dbReference type="Proteomes" id="UP001145145">
    <property type="component" value="Unassembled WGS sequence"/>
</dbReference>
<dbReference type="InterPro" id="IPR001226">
    <property type="entry name" value="Flavodoxin_CS"/>
</dbReference>
<organism evidence="3 4">
    <name type="scientific">Sellimonas catena</name>
    <dbReference type="NCBI Taxonomy" id="2994035"/>
    <lineage>
        <taxon>Bacteria</taxon>
        <taxon>Bacillati</taxon>
        <taxon>Bacillota</taxon>
        <taxon>Clostridia</taxon>
        <taxon>Lachnospirales</taxon>
        <taxon>Lachnospiraceae</taxon>
        <taxon>Sellimonas</taxon>
    </lineage>
</organism>
<dbReference type="AlphaFoldDB" id="A0A9W6FHU6"/>
<reference evidence="2" key="2">
    <citation type="submission" date="2022-11" db="EMBL/GenBank/DDBJ databases">
        <title>Draft genome sequence of Sellimonas catena strain 12EGH17.</title>
        <authorList>
            <person name="Hisatomi A."/>
            <person name="Ohkuma M."/>
            <person name="Sakamoto M."/>
        </authorList>
    </citation>
    <scope>NUCLEOTIDE SEQUENCE</scope>
    <source>
        <strain evidence="2">12EGH17</strain>
    </source>
</reference>
<accession>A0A9W6FHU6</accession>
<evidence type="ECO:0000313" key="4">
    <source>
        <dbReference type="Proteomes" id="UP001145094"/>
    </source>
</evidence>
<evidence type="ECO:0000313" key="3">
    <source>
        <dbReference type="EMBL" id="GLG90218.1"/>
    </source>
</evidence>
<dbReference type="SUPFAM" id="SSF52218">
    <property type="entry name" value="Flavoproteins"/>
    <property type="match status" value="1"/>
</dbReference>
<dbReference type="EMBL" id="BSCH01000009">
    <property type="protein sequence ID" value="GLG90218.1"/>
    <property type="molecule type" value="Genomic_DNA"/>
</dbReference>
<dbReference type="EMBL" id="BSBO01000003">
    <property type="protein sequence ID" value="GLG03277.1"/>
    <property type="molecule type" value="Genomic_DNA"/>
</dbReference>
<evidence type="ECO:0000313" key="5">
    <source>
        <dbReference type="Proteomes" id="UP001145145"/>
    </source>
</evidence>
<dbReference type="GO" id="GO:0009055">
    <property type="term" value="F:electron transfer activity"/>
    <property type="evidence" value="ECO:0007669"/>
    <property type="project" value="InterPro"/>
</dbReference>
<dbReference type="GO" id="GO:0016651">
    <property type="term" value="F:oxidoreductase activity, acting on NAD(P)H"/>
    <property type="evidence" value="ECO:0007669"/>
    <property type="project" value="UniProtKB-ARBA"/>
</dbReference>
<protein>
    <submittedName>
        <fullName evidence="3">Flavodoxin</fullName>
    </submittedName>
</protein>
<reference evidence="2" key="1">
    <citation type="submission" date="2022-11" db="EMBL/GenBank/DDBJ databases">
        <title>Draft genome sequence of Sellimonas catena strain 12EGH17.</title>
        <authorList>
            <person name="Atsushi H."/>
            <person name="Moriya O."/>
            <person name="Mitsuo S."/>
        </authorList>
    </citation>
    <scope>NUCLEOTIDE SEQUENCE</scope>
    <source>
        <strain evidence="2">12EGH17</strain>
    </source>
</reference>
<dbReference type="Proteomes" id="UP001145094">
    <property type="component" value="Unassembled WGS sequence"/>
</dbReference>
<feature type="domain" description="Flavodoxin-like" evidence="1">
    <location>
        <begin position="6"/>
        <end position="165"/>
    </location>
</feature>
<sequence length="172" mass="19081">MLDYMVLYQSETGNTKKLATSIFAALPGMAKDLRSIDELNGLPDAATYFVGFCVHRGTCSLEVGNLLSSISGKNVALFGTCGAGNVDNYYKNIENSARIWLEDDNLYLGGFFCQGKMPVQIRQKYESMLNGDQAHDHHLKLQLSNFDEAMIHPTKDDLTRAADFAKNCLSRL</sequence>
<reference evidence="3" key="4">
    <citation type="submission" date="2022-11" db="EMBL/GenBank/DDBJ databases">
        <title>Draft genome sequence of Sellimonas catena strain 18CBH55.</title>
        <authorList>
            <person name="Hisatomi A."/>
            <person name="Ohkuma M."/>
            <person name="Sakamoto M."/>
        </authorList>
    </citation>
    <scope>NUCLEOTIDE SEQUENCE</scope>
    <source>
        <strain evidence="3">18CBH55</strain>
    </source>
</reference>
<reference evidence="3" key="3">
    <citation type="submission" date="2022-11" db="EMBL/GenBank/DDBJ databases">
        <title>Draft genome sequence of Sellimonas catena strain 18CBH55.</title>
        <authorList>
            <person name="Atsushi H."/>
            <person name="Moriya O."/>
            <person name="Mitsuo S."/>
        </authorList>
    </citation>
    <scope>NUCLEOTIDE SEQUENCE</scope>
    <source>
        <strain evidence="3">18CBH55</strain>
    </source>
</reference>
<reference evidence="3 5" key="5">
    <citation type="journal article" date="2023" name="Int. J. Syst. Evol. Microbiol.">
        <title>Sellimonas catena sp. nov., isolated from human faeces.</title>
        <authorList>
            <person name="Hisatomi A."/>
            <person name="Ohkuma M."/>
            <person name="Sakamoto M."/>
        </authorList>
    </citation>
    <scope>NUCLEOTIDE SEQUENCE</scope>
    <source>
        <strain evidence="2 5">12EGH17</strain>
        <strain evidence="3">18CBH55</strain>
    </source>
</reference>
<dbReference type="RefSeq" id="WP_087169174.1">
    <property type="nucleotide sequence ID" value="NZ_BSBO01000003.1"/>
</dbReference>
<dbReference type="GO" id="GO:0010181">
    <property type="term" value="F:FMN binding"/>
    <property type="evidence" value="ECO:0007669"/>
    <property type="project" value="InterPro"/>
</dbReference>
<gene>
    <name evidence="2" type="ORF">Selli1_04510</name>
    <name evidence="3" type="ORF">Selli2_16450</name>
</gene>
<name>A0A9W6FHU6_9FIRM</name>
<dbReference type="InterPro" id="IPR008254">
    <property type="entry name" value="Flavodoxin/NO_synth"/>
</dbReference>
<proteinExistence type="predicted"/>